<evidence type="ECO:0000256" key="2">
    <source>
        <dbReference type="ARBA" id="ARBA00010992"/>
    </source>
</evidence>
<comment type="similarity">
    <text evidence="2">Belongs to the major facilitator superfamily. Sugar transporter (TC 2.A.1.1) family.</text>
</comment>
<reference evidence="8 9" key="1">
    <citation type="journal article" date="2018" name="PLoS Pathog.">
        <title>Evolution of structural diversity of trichothecenes, a family of toxins produced by plant pathogenic and entomopathogenic fungi.</title>
        <authorList>
            <person name="Proctor R.H."/>
            <person name="McCormick S.P."/>
            <person name="Kim H.S."/>
            <person name="Cardoza R.E."/>
            <person name="Stanley A.M."/>
            <person name="Lindo L."/>
            <person name="Kelly A."/>
            <person name="Brown D.W."/>
            <person name="Lee T."/>
            <person name="Vaughan M.M."/>
            <person name="Alexander N.J."/>
            <person name="Busman M."/>
            <person name="Gutierrez S."/>
        </authorList>
    </citation>
    <scope>NUCLEOTIDE SEQUENCE [LARGE SCALE GENOMIC DNA]</scope>
    <source>
        <strain evidence="8 9">IBT 40837</strain>
    </source>
</reference>
<sequence length="638" mass="70682">MYRCKKPVIETDRPDEAHRRRVVSAALAPRDGFIPTHEPIIPLLARSNPGWRPLFRRDGLRTPYEPSAPVGYPDSVLDGIRFVPCACLDLELSPVSASPNFGLNTCLAACAESRGRIMAPSAAHTADGISSPIDLALIPPFWRRKNGILLYFLLTSSLLASAALGIDGSMTNGMQVLPAWQDQFGHPEGSTLGLFGASSAIGGVIPFIFLGWISDRCGRRIPTALGSIVIIAGVFLEFFATSLDMYIGGKVVLGVGSSLIQMGAPVLVTELSHPKERVQITTFYNTSIVLGYVIGAWATYGCFRINGSWSWRLPTLIQIIPSAYQLSLIFFCPDSPRWLIAKGRMREAREIMVKYHGECDPNSEIVNVECAEIEQVLAKEAQQNMTWVDFFSSIPNLKRIGLCFATAVFSQSSGNLLVSNYLTQILKDTGVNSEGDITLVNGMVTLWQYLVALAVTVCINKFKRRTFFLIGSGGVSLTFIAWTIGAQQYLENGSMAAGRLVLACIFIFQAFYTIAWTNLVVTYPLEVVTYQMRAKTWAFVLLTIQVATIFGNYVNPIALQNIGWKFYIYYCIWVAFIFVIVYFFFVETSGPTLEELAYIFDGDEKKKQLSIETQQHKDVEIRTQTESLGEMSTSRCSV</sequence>
<keyword evidence="6" id="KW-0472">Membrane</keyword>
<dbReference type="InterPro" id="IPR005828">
    <property type="entry name" value="MFS_sugar_transport-like"/>
</dbReference>
<dbReference type="Proteomes" id="UP000266272">
    <property type="component" value="Unassembled WGS sequence"/>
</dbReference>
<dbReference type="GO" id="GO:0016020">
    <property type="term" value="C:membrane"/>
    <property type="evidence" value="ECO:0007669"/>
    <property type="project" value="UniProtKB-SubCell"/>
</dbReference>
<protein>
    <submittedName>
        <fullName evidence="8">Mfs hexose transporter</fullName>
    </submittedName>
</protein>
<dbReference type="InterPro" id="IPR036259">
    <property type="entry name" value="MFS_trans_sf"/>
</dbReference>
<gene>
    <name evidence="8" type="ORF">TARUN_7386</name>
</gene>
<evidence type="ECO:0000256" key="1">
    <source>
        <dbReference type="ARBA" id="ARBA00004141"/>
    </source>
</evidence>
<name>A0A395NFF5_TRIAR</name>
<dbReference type="InterPro" id="IPR020846">
    <property type="entry name" value="MFS_dom"/>
</dbReference>
<accession>A0A395NFF5</accession>
<comment type="caution">
    <text evidence="8">The sequence shown here is derived from an EMBL/GenBank/DDBJ whole genome shotgun (WGS) entry which is preliminary data.</text>
</comment>
<dbReference type="PANTHER" id="PTHR48022:SF64">
    <property type="entry name" value="MAJOR FACILITATOR SUPERFAMILY (MFS) PROFILE DOMAIN-CONTAINING PROTEIN"/>
    <property type="match status" value="1"/>
</dbReference>
<dbReference type="SUPFAM" id="SSF103473">
    <property type="entry name" value="MFS general substrate transporter"/>
    <property type="match status" value="1"/>
</dbReference>
<dbReference type="GO" id="GO:0005351">
    <property type="term" value="F:carbohydrate:proton symporter activity"/>
    <property type="evidence" value="ECO:0007669"/>
    <property type="project" value="TreeGrafter"/>
</dbReference>
<evidence type="ECO:0000256" key="4">
    <source>
        <dbReference type="ARBA" id="ARBA00022692"/>
    </source>
</evidence>
<feature type="domain" description="Major facilitator superfamily (MFS) profile" evidence="7">
    <location>
        <begin position="153"/>
        <end position="589"/>
    </location>
</feature>
<dbReference type="PANTHER" id="PTHR48022">
    <property type="entry name" value="PLASTIDIC GLUCOSE TRANSPORTER 4"/>
    <property type="match status" value="1"/>
</dbReference>
<dbReference type="InterPro" id="IPR050360">
    <property type="entry name" value="MFS_Sugar_Transporters"/>
</dbReference>
<dbReference type="PROSITE" id="PS50850">
    <property type="entry name" value="MFS"/>
    <property type="match status" value="1"/>
</dbReference>
<keyword evidence="5" id="KW-1133">Transmembrane helix</keyword>
<dbReference type="OrthoDB" id="6133115at2759"/>
<dbReference type="Pfam" id="PF00083">
    <property type="entry name" value="Sugar_tr"/>
    <property type="match status" value="1"/>
</dbReference>
<comment type="subcellular location">
    <subcellularLocation>
        <location evidence="1">Membrane</location>
        <topology evidence="1">Multi-pass membrane protein</topology>
    </subcellularLocation>
</comment>
<dbReference type="FunFam" id="1.20.1250.20:FF:000134">
    <property type="entry name" value="MFS sugar transporter protein"/>
    <property type="match status" value="1"/>
</dbReference>
<dbReference type="AlphaFoldDB" id="A0A395NFF5"/>
<dbReference type="EMBL" id="PXOA01000494">
    <property type="protein sequence ID" value="RFU74856.1"/>
    <property type="molecule type" value="Genomic_DNA"/>
</dbReference>
<evidence type="ECO:0000256" key="3">
    <source>
        <dbReference type="ARBA" id="ARBA00022448"/>
    </source>
</evidence>
<keyword evidence="3" id="KW-0813">Transport</keyword>
<keyword evidence="9" id="KW-1185">Reference proteome</keyword>
<evidence type="ECO:0000259" key="7">
    <source>
        <dbReference type="PROSITE" id="PS50850"/>
    </source>
</evidence>
<evidence type="ECO:0000313" key="8">
    <source>
        <dbReference type="EMBL" id="RFU74856.1"/>
    </source>
</evidence>
<keyword evidence="4" id="KW-0812">Transmembrane</keyword>
<evidence type="ECO:0000313" key="9">
    <source>
        <dbReference type="Proteomes" id="UP000266272"/>
    </source>
</evidence>
<organism evidence="8 9">
    <name type="scientific">Trichoderma arundinaceum</name>
    <dbReference type="NCBI Taxonomy" id="490622"/>
    <lineage>
        <taxon>Eukaryota</taxon>
        <taxon>Fungi</taxon>
        <taxon>Dikarya</taxon>
        <taxon>Ascomycota</taxon>
        <taxon>Pezizomycotina</taxon>
        <taxon>Sordariomycetes</taxon>
        <taxon>Hypocreomycetidae</taxon>
        <taxon>Hypocreales</taxon>
        <taxon>Hypocreaceae</taxon>
        <taxon>Trichoderma</taxon>
    </lineage>
</organism>
<dbReference type="Gene3D" id="1.20.1250.20">
    <property type="entry name" value="MFS general substrate transporter like domains"/>
    <property type="match status" value="1"/>
</dbReference>
<evidence type="ECO:0000256" key="5">
    <source>
        <dbReference type="ARBA" id="ARBA00022989"/>
    </source>
</evidence>
<proteinExistence type="inferred from homology"/>
<evidence type="ECO:0000256" key="6">
    <source>
        <dbReference type="ARBA" id="ARBA00023136"/>
    </source>
</evidence>